<name>A0A849HNY1_9MICO</name>
<gene>
    <name evidence="1" type="ORF">HJG52_19165</name>
</gene>
<dbReference type="Proteomes" id="UP000588586">
    <property type="component" value="Unassembled WGS sequence"/>
</dbReference>
<accession>A0A849HNY1</accession>
<dbReference type="RefSeq" id="WP_171245236.1">
    <property type="nucleotide sequence ID" value="NZ_JABEPQ010000006.1"/>
</dbReference>
<dbReference type="Gene3D" id="2.40.400.10">
    <property type="entry name" value="Acetoacetate decarboxylase-like"/>
    <property type="match status" value="1"/>
</dbReference>
<protein>
    <submittedName>
        <fullName evidence="1">Acetoacetate decarboxylase</fullName>
    </submittedName>
</protein>
<comment type="caution">
    <text evidence="1">The sequence shown here is derived from an EMBL/GenBank/DDBJ whole genome shotgun (WGS) entry which is preliminary data.</text>
</comment>
<dbReference type="InterPro" id="IPR023375">
    <property type="entry name" value="ADC_dom_sf"/>
</dbReference>
<evidence type="ECO:0000313" key="1">
    <source>
        <dbReference type="EMBL" id="NNM48111.1"/>
    </source>
</evidence>
<evidence type="ECO:0000313" key="2">
    <source>
        <dbReference type="Proteomes" id="UP000588586"/>
    </source>
</evidence>
<dbReference type="InterPro" id="IPR010451">
    <property type="entry name" value="Acetoacetate_decarboxylase"/>
</dbReference>
<dbReference type="GO" id="GO:0016829">
    <property type="term" value="F:lyase activity"/>
    <property type="evidence" value="ECO:0007669"/>
    <property type="project" value="InterPro"/>
</dbReference>
<proteinExistence type="predicted"/>
<organism evidence="1 2">
    <name type="scientific">Knoellia koreensis</name>
    <dbReference type="NCBI Taxonomy" id="2730921"/>
    <lineage>
        <taxon>Bacteria</taxon>
        <taxon>Bacillati</taxon>
        <taxon>Actinomycetota</taxon>
        <taxon>Actinomycetes</taxon>
        <taxon>Micrococcales</taxon>
        <taxon>Intrasporangiaceae</taxon>
        <taxon>Knoellia</taxon>
    </lineage>
</organism>
<sequence>MSNTGKTTGTRTTQTQQVEVPLGPRTVQVPKGGLYDRYRMQTDLDEVARDPRVPGVDWFRDQPKTEVQSNIGPTFTPNFYYAISTARLVMVAPTHRLRRRLPDELDPLEIAPGLGLASVILFRYDVADIDAYNEVAVGIAVRPPHHGGLGTVDLLAALKNKHLDSYVLSLPVTTDIAQVRGHDGYGFPKWVTDIDVEITPTRTYGRVANDNGGLDLELTAPTPTQHTHRSGTAVSALTSYTQFNGGWHGTFNQTNALASGSQFLPRGIELTLGTGRLSDDVRSLAPIRTLMFDVMTSGQLALHMPRVLAL</sequence>
<dbReference type="AlphaFoldDB" id="A0A849HNY1"/>
<reference evidence="1 2" key="1">
    <citation type="submission" date="2020-04" db="EMBL/GenBank/DDBJ databases">
        <title>Knoellia sp. isolate from air conditioner.</title>
        <authorList>
            <person name="Chea S."/>
            <person name="Kim D.-U."/>
        </authorList>
    </citation>
    <scope>NUCLEOTIDE SEQUENCE [LARGE SCALE GENOMIC DNA]</scope>
    <source>
        <strain evidence="1 2">DB2414S</strain>
    </source>
</reference>
<dbReference type="EMBL" id="JABEPQ010000006">
    <property type="protein sequence ID" value="NNM48111.1"/>
    <property type="molecule type" value="Genomic_DNA"/>
</dbReference>
<dbReference type="SUPFAM" id="SSF160104">
    <property type="entry name" value="Acetoacetate decarboxylase-like"/>
    <property type="match status" value="1"/>
</dbReference>
<keyword evidence="2" id="KW-1185">Reference proteome</keyword>
<dbReference type="Pfam" id="PF06314">
    <property type="entry name" value="ADC"/>
    <property type="match status" value="1"/>
</dbReference>